<keyword evidence="2" id="KW-1133">Transmembrane helix</keyword>
<feature type="transmembrane region" description="Helical" evidence="2">
    <location>
        <begin position="191"/>
        <end position="211"/>
    </location>
</feature>
<reference evidence="4 5" key="1">
    <citation type="submission" date="2019-07" db="EMBL/GenBank/DDBJ databases">
        <title>Draft genome assembly of a fouling barnacle, Amphibalanus amphitrite (Darwin, 1854): The first reference genome for Thecostraca.</title>
        <authorList>
            <person name="Kim W."/>
        </authorList>
    </citation>
    <scope>NUCLEOTIDE SEQUENCE [LARGE SCALE GENOMIC DNA]</scope>
    <source>
        <strain evidence="4">SNU_AA5</strain>
        <tissue evidence="4">Soma without cirri and trophi</tissue>
    </source>
</reference>
<dbReference type="Gene3D" id="2.60.120.740">
    <property type="match status" value="1"/>
</dbReference>
<accession>A0A6A4VU87</accession>
<evidence type="ECO:0000256" key="2">
    <source>
        <dbReference type="SAM" id="Phobius"/>
    </source>
</evidence>
<evidence type="ECO:0000256" key="1">
    <source>
        <dbReference type="SAM" id="MobiDB-lite"/>
    </source>
</evidence>
<dbReference type="AlphaFoldDB" id="A0A6A4VU87"/>
<evidence type="ECO:0000313" key="5">
    <source>
        <dbReference type="Proteomes" id="UP000440578"/>
    </source>
</evidence>
<keyword evidence="2" id="KW-0472">Membrane</keyword>
<dbReference type="OrthoDB" id="5970528at2759"/>
<feature type="region of interest" description="Disordered" evidence="1">
    <location>
        <begin position="221"/>
        <end position="291"/>
    </location>
</feature>
<evidence type="ECO:0000259" key="3">
    <source>
        <dbReference type="Pfam" id="PF02140"/>
    </source>
</evidence>
<feature type="region of interest" description="Disordered" evidence="1">
    <location>
        <begin position="160"/>
        <end position="183"/>
    </location>
</feature>
<feature type="compositionally biased region" description="Polar residues" evidence="1">
    <location>
        <begin position="389"/>
        <end position="399"/>
    </location>
</feature>
<dbReference type="InterPro" id="IPR000922">
    <property type="entry name" value="Lectin_gal-bd_dom"/>
</dbReference>
<dbReference type="GO" id="GO:0030246">
    <property type="term" value="F:carbohydrate binding"/>
    <property type="evidence" value="ECO:0007669"/>
    <property type="project" value="InterPro"/>
</dbReference>
<keyword evidence="5" id="KW-1185">Reference proteome</keyword>
<sequence length="399" mass="44297">MNVSRKLKLFLIPQIATCMRSSEFRTKVVCQGQRRPIYCDQHRVAIYSASFGTERRGSVHCPQPPGVRLTDCHSSLTSEKMISWCQGKPSCELSADPELFTRSCPPDHNMYLTTKYTCGMYPSPDHNIYLTTKYTCVPKEILKERYASQVDEDYQQNMTEAPSAELEDPVEPSEMEARDVPSVDENGQERLILYLTLGVTVCLLVGLGFLVGRLCMRRKAKDAGPEPAPPGFTGFQRPDSELDLSMGRSTVGSGHITPPPHATVSFQPTLPSDPSRYHVPCRERERHSPVTYRTAPSDNYRTAYFGAGTGGYRENLIGEHSSAGSLHRGAGDSVRGRDPVYGRLTRPLVPELSDELRSAASSDSGDRQAASPFETLKRLDALERRRPCQTGSDSSYGYS</sequence>
<evidence type="ECO:0000313" key="4">
    <source>
        <dbReference type="EMBL" id="KAF0296509.1"/>
    </source>
</evidence>
<dbReference type="CDD" id="cd22829">
    <property type="entry name" value="Gal_Rha_Lectin_EVA1_EVA1C_rpt2"/>
    <property type="match status" value="1"/>
</dbReference>
<protein>
    <recommendedName>
        <fullName evidence="3">SUEL-type lectin domain-containing protein</fullName>
    </recommendedName>
</protein>
<gene>
    <name evidence="4" type="ORF">FJT64_006068</name>
</gene>
<comment type="caution">
    <text evidence="4">The sequence shown here is derived from an EMBL/GenBank/DDBJ whole genome shotgun (WGS) entry which is preliminary data.</text>
</comment>
<proteinExistence type="predicted"/>
<dbReference type="Proteomes" id="UP000440578">
    <property type="component" value="Unassembled WGS sequence"/>
</dbReference>
<name>A0A6A4VU87_AMPAM</name>
<organism evidence="4 5">
    <name type="scientific">Amphibalanus amphitrite</name>
    <name type="common">Striped barnacle</name>
    <name type="synonym">Balanus amphitrite</name>
    <dbReference type="NCBI Taxonomy" id="1232801"/>
    <lineage>
        <taxon>Eukaryota</taxon>
        <taxon>Metazoa</taxon>
        <taxon>Ecdysozoa</taxon>
        <taxon>Arthropoda</taxon>
        <taxon>Crustacea</taxon>
        <taxon>Multicrustacea</taxon>
        <taxon>Cirripedia</taxon>
        <taxon>Thoracica</taxon>
        <taxon>Thoracicalcarea</taxon>
        <taxon>Balanomorpha</taxon>
        <taxon>Balanoidea</taxon>
        <taxon>Balanidae</taxon>
        <taxon>Amphibalaninae</taxon>
        <taxon>Amphibalanus</taxon>
    </lineage>
</organism>
<dbReference type="Pfam" id="PF02140">
    <property type="entry name" value="SUEL_Lectin"/>
    <property type="match status" value="1"/>
</dbReference>
<dbReference type="PANTHER" id="PTHR46780">
    <property type="entry name" value="PROTEIN EVA-1"/>
    <property type="match status" value="1"/>
</dbReference>
<feature type="compositionally biased region" description="Acidic residues" evidence="1">
    <location>
        <begin position="165"/>
        <end position="174"/>
    </location>
</feature>
<dbReference type="InterPro" id="IPR043159">
    <property type="entry name" value="Lectin_gal-bd_sf"/>
</dbReference>
<keyword evidence="2" id="KW-0812">Transmembrane</keyword>
<feature type="compositionally biased region" description="Basic and acidic residues" evidence="1">
    <location>
        <begin position="375"/>
        <end position="386"/>
    </location>
</feature>
<feature type="domain" description="SUEL-type lectin" evidence="3">
    <location>
        <begin position="39"/>
        <end position="118"/>
    </location>
</feature>
<dbReference type="EMBL" id="VIIS01001555">
    <property type="protein sequence ID" value="KAF0296509.1"/>
    <property type="molecule type" value="Genomic_DNA"/>
</dbReference>
<feature type="region of interest" description="Disordered" evidence="1">
    <location>
        <begin position="322"/>
        <end position="399"/>
    </location>
</feature>